<evidence type="ECO:0000259" key="3">
    <source>
        <dbReference type="Pfam" id="PF00535"/>
    </source>
</evidence>
<evidence type="ECO:0000256" key="1">
    <source>
        <dbReference type="ARBA" id="ARBA00022676"/>
    </source>
</evidence>
<dbReference type="GO" id="GO:0016758">
    <property type="term" value="F:hexosyltransferase activity"/>
    <property type="evidence" value="ECO:0007669"/>
    <property type="project" value="UniProtKB-ARBA"/>
</dbReference>
<dbReference type="STRING" id="222136.BBW65_05075"/>
<dbReference type="AlphaFoldDB" id="A0A1B1U624"/>
<dbReference type="Pfam" id="PF00535">
    <property type="entry name" value="Glycos_transf_2"/>
    <property type="match status" value="1"/>
</dbReference>
<feature type="domain" description="Glycosyltransferase 2-like" evidence="3">
    <location>
        <begin position="7"/>
        <end position="140"/>
    </location>
</feature>
<keyword evidence="1" id="KW-0328">Glycosyltransferase</keyword>
<dbReference type="PANTHER" id="PTHR22916">
    <property type="entry name" value="GLYCOSYLTRANSFERASE"/>
    <property type="match status" value="1"/>
</dbReference>
<organism evidence="4 5">
    <name type="scientific">Helicobacter enhydrae</name>
    <dbReference type="NCBI Taxonomy" id="222136"/>
    <lineage>
        <taxon>Bacteria</taxon>
        <taxon>Pseudomonadati</taxon>
        <taxon>Campylobacterota</taxon>
        <taxon>Epsilonproteobacteria</taxon>
        <taxon>Campylobacterales</taxon>
        <taxon>Helicobacteraceae</taxon>
        <taxon>Helicobacter</taxon>
    </lineage>
</organism>
<name>A0A1B1U624_9HELI</name>
<proteinExistence type="predicted"/>
<keyword evidence="2" id="KW-0808">Transferase</keyword>
<gene>
    <name evidence="4" type="ORF">BBW65_05075</name>
</gene>
<dbReference type="RefSeq" id="WP_066340604.1">
    <property type="nucleotide sequence ID" value="NZ_CP016503.1"/>
</dbReference>
<dbReference type="InterPro" id="IPR029044">
    <property type="entry name" value="Nucleotide-diphossugar_trans"/>
</dbReference>
<evidence type="ECO:0000313" key="4">
    <source>
        <dbReference type="EMBL" id="ANV98209.1"/>
    </source>
</evidence>
<sequence length="167" mass="18608">MKPHIYVVVPFYNVEKYLQDCIQSILHQSYQNTSIILVNDGSTDKSGEIAKKYLNHSHITLICKENGGLSSARNAGIEEVLKNNPKRDDILVFLDSDDMIGEGFLVSMVENATKYPDADILLGGVQFISEEGKPLERYTRQDSSCRAMEYLASIEGNYFAFSWGGGG</sequence>
<protein>
    <recommendedName>
        <fullName evidence="3">Glycosyltransferase 2-like domain-containing protein</fullName>
    </recommendedName>
</protein>
<evidence type="ECO:0000256" key="2">
    <source>
        <dbReference type="ARBA" id="ARBA00022679"/>
    </source>
</evidence>
<dbReference type="Proteomes" id="UP000092884">
    <property type="component" value="Chromosome"/>
</dbReference>
<dbReference type="Gene3D" id="3.90.550.10">
    <property type="entry name" value="Spore Coat Polysaccharide Biosynthesis Protein SpsA, Chain A"/>
    <property type="match status" value="1"/>
</dbReference>
<dbReference type="EMBL" id="CP016503">
    <property type="protein sequence ID" value="ANV98209.1"/>
    <property type="molecule type" value="Genomic_DNA"/>
</dbReference>
<dbReference type="KEGG" id="het:BBW65_05075"/>
<dbReference type="SUPFAM" id="SSF53448">
    <property type="entry name" value="Nucleotide-diphospho-sugar transferases"/>
    <property type="match status" value="1"/>
</dbReference>
<evidence type="ECO:0000313" key="5">
    <source>
        <dbReference type="Proteomes" id="UP000092884"/>
    </source>
</evidence>
<dbReference type="InterPro" id="IPR001173">
    <property type="entry name" value="Glyco_trans_2-like"/>
</dbReference>
<dbReference type="PANTHER" id="PTHR22916:SF51">
    <property type="entry name" value="GLYCOSYLTRANSFERASE EPSH-RELATED"/>
    <property type="match status" value="1"/>
</dbReference>
<dbReference type="CDD" id="cd00761">
    <property type="entry name" value="Glyco_tranf_GTA_type"/>
    <property type="match status" value="1"/>
</dbReference>
<keyword evidence="5" id="KW-1185">Reference proteome</keyword>
<dbReference type="OrthoDB" id="433681at2"/>
<reference evidence="5" key="1">
    <citation type="submission" date="2016-07" db="EMBL/GenBank/DDBJ databases">
        <authorList>
            <person name="Florea S."/>
            <person name="Webb J.S."/>
            <person name="Jaromczyk J."/>
            <person name="Schardl C.L."/>
        </authorList>
    </citation>
    <scope>NUCLEOTIDE SEQUENCE [LARGE SCALE GENOMIC DNA]</scope>
    <source>
        <strain evidence="5">MIT 01-6242</strain>
    </source>
</reference>
<accession>A0A1B1U624</accession>